<reference evidence="3 4" key="1">
    <citation type="submission" date="2018-08" db="EMBL/GenBank/DDBJ databases">
        <title>A genome reference for cultivated species of the human gut microbiota.</title>
        <authorList>
            <person name="Zou Y."/>
            <person name="Xue W."/>
            <person name="Luo G."/>
        </authorList>
    </citation>
    <scope>NUCLEOTIDE SEQUENCE [LARGE SCALE GENOMIC DNA]</scope>
    <source>
        <strain evidence="3 4">AM16-50</strain>
    </source>
</reference>
<dbReference type="AlphaFoldDB" id="A0A3R6E8E6"/>
<dbReference type="PANTHER" id="PTHR30273">
    <property type="entry name" value="PERIPLASMIC SIGNAL SENSOR AND SIGMA FACTOR ACTIVATOR FECR-RELATED"/>
    <property type="match status" value="1"/>
</dbReference>
<feature type="domain" description="FecR protein" evidence="1">
    <location>
        <begin position="123"/>
        <end position="218"/>
    </location>
</feature>
<dbReference type="PIRSF" id="PIRSF018266">
    <property type="entry name" value="FecR"/>
    <property type="match status" value="1"/>
</dbReference>
<comment type="caution">
    <text evidence="3">The sequence shown here is derived from an EMBL/GenBank/DDBJ whole genome shotgun (WGS) entry which is preliminary data.</text>
</comment>
<feature type="domain" description="Protein FecR C-terminal" evidence="2">
    <location>
        <begin position="265"/>
        <end position="326"/>
    </location>
</feature>
<gene>
    <name evidence="3" type="ORF">DW191_12145</name>
</gene>
<dbReference type="Pfam" id="PF16344">
    <property type="entry name" value="FecR_C"/>
    <property type="match status" value="1"/>
</dbReference>
<dbReference type="Proteomes" id="UP000283732">
    <property type="component" value="Unassembled WGS sequence"/>
</dbReference>
<dbReference type="EMBL" id="QRKC01000005">
    <property type="protein sequence ID" value="RHH76710.1"/>
    <property type="molecule type" value="Genomic_DNA"/>
</dbReference>
<evidence type="ECO:0000259" key="2">
    <source>
        <dbReference type="Pfam" id="PF16344"/>
    </source>
</evidence>
<dbReference type="InterPro" id="IPR032508">
    <property type="entry name" value="FecR_C"/>
</dbReference>
<protein>
    <submittedName>
        <fullName evidence="3">DUF4974 domain-containing protein</fullName>
    </submittedName>
</protein>
<dbReference type="FunFam" id="2.60.120.1440:FF:000001">
    <property type="entry name" value="Putative anti-sigma factor"/>
    <property type="match status" value="1"/>
</dbReference>
<name>A0A3R6E8E6_9BACT</name>
<dbReference type="InterPro" id="IPR012373">
    <property type="entry name" value="Ferrdict_sens_TM"/>
</dbReference>
<evidence type="ECO:0000313" key="4">
    <source>
        <dbReference type="Proteomes" id="UP000283732"/>
    </source>
</evidence>
<dbReference type="Pfam" id="PF04773">
    <property type="entry name" value="FecR"/>
    <property type="match status" value="1"/>
</dbReference>
<dbReference type="InterPro" id="IPR006860">
    <property type="entry name" value="FecR"/>
</dbReference>
<evidence type="ECO:0000313" key="3">
    <source>
        <dbReference type="EMBL" id="RHH76710.1"/>
    </source>
</evidence>
<dbReference type="Gene3D" id="2.60.120.1440">
    <property type="match status" value="1"/>
</dbReference>
<proteinExistence type="predicted"/>
<dbReference type="Gene3D" id="3.55.50.30">
    <property type="match status" value="1"/>
</dbReference>
<accession>A0A3R6E8E6</accession>
<dbReference type="PANTHER" id="PTHR30273:SF2">
    <property type="entry name" value="PROTEIN FECR"/>
    <property type="match status" value="1"/>
</dbReference>
<organism evidence="3 4">
    <name type="scientific">Parabacteroides merdae</name>
    <dbReference type="NCBI Taxonomy" id="46503"/>
    <lineage>
        <taxon>Bacteria</taxon>
        <taxon>Pseudomonadati</taxon>
        <taxon>Bacteroidota</taxon>
        <taxon>Bacteroidia</taxon>
        <taxon>Bacteroidales</taxon>
        <taxon>Tannerellaceae</taxon>
        <taxon>Parabacteroides</taxon>
    </lineage>
</organism>
<dbReference type="RefSeq" id="WP_119215266.1">
    <property type="nucleotide sequence ID" value="NZ_JBCOLY010000002.1"/>
</dbReference>
<dbReference type="GO" id="GO:0016989">
    <property type="term" value="F:sigma factor antagonist activity"/>
    <property type="evidence" value="ECO:0007669"/>
    <property type="project" value="TreeGrafter"/>
</dbReference>
<evidence type="ECO:0000259" key="1">
    <source>
        <dbReference type="Pfam" id="PF04773"/>
    </source>
</evidence>
<sequence length="341" mass="39158">MEIPNTDMIEYLLPRYCSGEATVEECRQVEEWIRQSGENYRVAKQIHTLYLATDTMQVLSKVDTEKALSSVCQKMSEGNTRPKVTVVTWLQRVAAILFIPLLIVFGIQNLKPRPVEIAQIIEVKTNPGMTTTVNLPDGSVVHLNSESKLSYPSFFDKDKRRVTLQGEAFFEVQKDPEHGFVISTPHETKIEVLGTSFNVEAFEKDDFVSTTLIEGKVRFDYMKNRQSTAVLMKPGQKLTYDSSSSRIQLIETNGESEIAWKDGKVVFHATPLPEALRMLEKRFNVTFVLSNERLRSEAFTGSFSHQRLERILEIFKISSNIKWRYLDTQDTINEKTRIEIY</sequence>